<evidence type="ECO:0000313" key="2">
    <source>
        <dbReference type="Proteomes" id="UP001280121"/>
    </source>
</evidence>
<organism evidence="1 2">
    <name type="scientific">Dipteronia dyeriana</name>
    <dbReference type="NCBI Taxonomy" id="168575"/>
    <lineage>
        <taxon>Eukaryota</taxon>
        <taxon>Viridiplantae</taxon>
        <taxon>Streptophyta</taxon>
        <taxon>Embryophyta</taxon>
        <taxon>Tracheophyta</taxon>
        <taxon>Spermatophyta</taxon>
        <taxon>Magnoliopsida</taxon>
        <taxon>eudicotyledons</taxon>
        <taxon>Gunneridae</taxon>
        <taxon>Pentapetalae</taxon>
        <taxon>rosids</taxon>
        <taxon>malvids</taxon>
        <taxon>Sapindales</taxon>
        <taxon>Sapindaceae</taxon>
        <taxon>Hippocastanoideae</taxon>
        <taxon>Acereae</taxon>
        <taxon>Dipteronia</taxon>
    </lineage>
</organism>
<name>A0AAD9WTP8_9ROSI</name>
<comment type="caution">
    <text evidence="1">The sequence shown here is derived from an EMBL/GenBank/DDBJ whole genome shotgun (WGS) entry which is preliminary data.</text>
</comment>
<dbReference type="EMBL" id="JANJYI010000007">
    <property type="protein sequence ID" value="KAK2643454.1"/>
    <property type="molecule type" value="Genomic_DNA"/>
</dbReference>
<protein>
    <submittedName>
        <fullName evidence="1">Uncharacterized protein</fullName>
    </submittedName>
</protein>
<sequence>MTRMPPPPVTRCHVLHRLMASSSRKIYRNGVIVMSSMLMKTKCSNEGEEIGCSTRSGWQTLKSLRMIHLHMCEANNNRSITLLESISTNACTLVDVFKDVKKHHQLPSLGRS</sequence>
<gene>
    <name evidence="1" type="ORF">Ddye_025217</name>
</gene>
<accession>A0AAD9WTP8</accession>
<reference evidence="1" key="1">
    <citation type="journal article" date="2023" name="Plant J.">
        <title>Genome sequences and population genomics provide insights into the demographic history, inbreeding, and mutation load of two 'living fossil' tree species of Dipteronia.</title>
        <authorList>
            <person name="Feng Y."/>
            <person name="Comes H.P."/>
            <person name="Chen J."/>
            <person name="Zhu S."/>
            <person name="Lu R."/>
            <person name="Zhang X."/>
            <person name="Li P."/>
            <person name="Qiu J."/>
            <person name="Olsen K.M."/>
            <person name="Qiu Y."/>
        </authorList>
    </citation>
    <scope>NUCLEOTIDE SEQUENCE</scope>
    <source>
        <tissue evidence="1">Leaf</tissue>
    </source>
</reference>
<evidence type="ECO:0000313" key="1">
    <source>
        <dbReference type="EMBL" id="KAK2643454.1"/>
    </source>
</evidence>
<dbReference type="AlphaFoldDB" id="A0AAD9WTP8"/>
<proteinExistence type="predicted"/>
<dbReference type="Proteomes" id="UP001280121">
    <property type="component" value="Unassembled WGS sequence"/>
</dbReference>
<keyword evidence="2" id="KW-1185">Reference proteome</keyword>